<reference evidence="1" key="1">
    <citation type="submission" date="2019-06" db="EMBL/GenBank/DDBJ databases">
        <title>Complete genome sequence of Methylogaea oryzae strain JCM16910.</title>
        <authorList>
            <person name="Asakawa S."/>
        </authorList>
    </citation>
    <scope>NUCLEOTIDE SEQUENCE</scope>
    <source>
        <strain evidence="1">E10</strain>
    </source>
</reference>
<name>A0A8D4VR13_9GAMM</name>
<dbReference type="EMBL" id="AP019782">
    <property type="protein sequence ID" value="BBL71037.1"/>
    <property type="molecule type" value="Genomic_DNA"/>
</dbReference>
<proteinExistence type="predicted"/>
<dbReference type="Proteomes" id="UP000824988">
    <property type="component" value="Chromosome"/>
</dbReference>
<organism evidence="1 2">
    <name type="scientific">Methylogaea oryzae</name>
    <dbReference type="NCBI Taxonomy" id="1295382"/>
    <lineage>
        <taxon>Bacteria</taxon>
        <taxon>Pseudomonadati</taxon>
        <taxon>Pseudomonadota</taxon>
        <taxon>Gammaproteobacteria</taxon>
        <taxon>Methylococcales</taxon>
        <taxon>Methylococcaceae</taxon>
        <taxon>Methylogaea</taxon>
    </lineage>
</organism>
<sequence>MKDYLYEHAARLFKILLVHLDRILAIWGRHIAHGILSASVRLRAYAARRLRQLTDAVRARMGWTPPRGRRARAERQP</sequence>
<gene>
    <name evidence="1" type="ORF">MoryE10_16430</name>
</gene>
<dbReference type="KEGG" id="moz:MoryE10_16430"/>
<dbReference type="RefSeq" id="WP_221048795.1">
    <property type="nucleotide sequence ID" value="NZ_AP019782.1"/>
</dbReference>
<protein>
    <submittedName>
        <fullName evidence="1">Uncharacterized protein</fullName>
    </submittedName>
</protein>
<evidence type="ECO:0000313" key="2">
    <source>
        <dbReference type="Proteomes" id="UP000824988"/>
    </source>
</evidence>
<dbReference type="AlphaFoldDB" id="A0A8D4VR13"/>
<evidence type="ECO:0000313" key="1">
    <source>
        <dbReference type="EMBL" id="BBL71037.1"/>
    </source>
</evidence>
<keyword evidence="2" id="KW-1185">Reference proteome</keyword>
<accession>A0A8D4VR13</accession>